<dbReference type="EMBL" id="JACHXA010000001">
    <property type="protein sequence ID" value="MBB3064210.1"/>
    <property type="molecule type" value="Genomic_DNA"/>
</dbReference>
<proteinExistence type="predicted"/>
<organism evidence="1 2">
    <name type="scientific">Limibacillus halophilus</name>
    <dbReference type="NCBI Taxonomy" id="1579333"/>
    <lineage>
        <taxon>Bacteria</taxon>
        <taxon>Pseudomonadati</taxon>
        <taxon>Pseudomonadota</taxon>
        <taxon>Alphaproteobacteria</taxon>
        <taxon>Rhodospirillales</taxon>
        <taxon>Rhodovibrionaceae</taxon>
        <taxon>Limibacillus</taxon>
    </lineage>
</organism>
<dbReference type="AlphaFoldDB" id="A0A839SR51"/>
<sequence>MNHLQSAFANAYWMSKRADGSLAAPLDVGDR</sequence>
<dbReference type="Proteomes" id="UP000581135">
    <property type="component" value="Unassembled WGS sequence"/>
</dbReference>
<reference evidence="1 2" key="1">
    <citation type="submission" date="2020-08" db="EMBL/GenBank/DDBJ databases">
        <title>Genomic Encyclopedia of Type Strains, Phase III (KMG-III): the genomes of soil and plant-associated and newly described type strains.</title>
        <authorList>
            <person name="Whitman W."/>
        </authorList>
    </citation>
    <scope>NUCLEOTIDE SEQUENCE [LARGE SCALE GENOMIC DNA]</scope>
    <source>
        <strain evidence="1 2">CECT 8803</strain>
    </source>
</reference>
<comment type="caution">
    <text evidence="1">The sequence shown here is derived from an EMBL/GenBank/DDBJ whole genome shotgun (WGS) entry which is preliminary data.</text>
</comment>
<accession>A0A839SR51</accession>
<protein>
    <submittedName>
        <fullName evidence="1">Uncharacterized protein</fullName>
    </submittedName>
</protein>
<evidence type="ECO:0000313" key="1">
    <source>
        <dbReference type="EMBL" id="MBB3064210.1"/>
    </source>
</evidence>
<gene>
    <name evidence="1" type="ORF">FHR98_000475</name>
</gene>
<evidence type="ECO:0000313" key="2">
    <source>
        <dbReference type="Proteomes" id="UP000581135"/>
    </source>
</evidence>
<keyword evidence="2" id="KW-1185">Reference proteome</keyword>
<name>A0A839SR51_9PROT</name>